<dbReference type="EMBL" id="CM020618">
    <property type="protein sequence ID" value="KAK1861165.1"/>
    <property type="molecule type" value="Genomic_DNA"/>
</dbReference>
<protein>
    <submittedName>
        <fullName evidence="1">Uncharacterized protein</fullName>
    </submittedName>
</protein>
<keyword evidence="2" id="KW-1185">Reference proteome</keyword>
<sequence>MTAGRPTDDAAAAAADGGRPWRGGRLGGPSVPLALPPAASPADDGGGLPYFSASPGDLPTPPRRGGGEGAASPRGDFGGLAWGGARVSWAGGSGGGSSGGGGGGGGTPSTSPHPPWGGGSDDGDGGGSPWRTATRGGKGGGGGGGSAGGGGSQRYMRLGSGENGGGRGADSSWSLLGGGDGSLREGDTSEGGGGAGGGAERRGGRGWRAALARCRRVLWPAPTMLPLTQADDDREAEQREEEPVRVIPIGGASGAGARRTAAAATAAAAASALATAPPPAPSNAVRNTKYTPFSFLPRVLFEQFRLFYNAFFLGVALTQFIPALRVGFFWAYFGPLAFVLAISLAKEARDDAARARRDRAVNDAPYTRLRPPEVAGGATTAPNGGDGGWAARRVAGGGSPRGRPVAETVPSRDIRVGDVLVLAMDQRVPADCLLLRAEPREAAAATASSAAAPVGEGALLPAAAARVSGAVSHGTVDGAPVDEAGDARGGSGAAPTPATAAIDDEDDGANTLFIRTDQLDGETDWKLRRAAHTSQRLGSDAAVLAAGLLLHAEPPKRALDSFVGRLDAPSPGGDGPTPPPESLAVDNMLWANTVVASGRATVLVVYIGSDSRAVRNASAARSKVGQLDVEVNRVSKLLFLLLVSLSLMLTALRGRGGSPWLYAFRYFLLLSSIIPVSLRINLDMAKLVYAAMVEGDVELGAGTPDAAAVRASNCPEELGRVGFLLTDKTGTLTRNEMAFKKLHLGAVLFSDDALGDVREYLRAACALPEPCGMMDDGLFPPPPPPVDSFVGGLGIGAGLGPPLANFGGASSGSGARRSSWSGGDRRIEVRLRDAVLAIALAHNVTPVDAVDVGVGGESGGGGGDELVDSLPEARVELDTTPAPSPRRDFQAASPDEVALVRFAESVGVVLVARTSRSVVLSVCGAPPETWSLVAEFPFTSAAKRSAVVVRHVPTGETSLYVKGADVAVAPLVNPTDWLDEECGNMAREGLRTLVYARRVLGEADLAGLAADLAAARQAVTAADRSAAVATAQRRLEVGLTVVALTGVEDRLAPGVRDALERLRHAGVRTWMLTGDKVETATCVAVSARLIARGAGLFALTGLAPADGSAAAAAAAADDAARALDSFRSLRGRYGLVVDGDALSVLLSDPALRDTFIAAAVDAPAAVACRCSPAQKAALVTALQAHSGKRVAAIGDGGNDVGMITAADVGIGIPGKEGRQAALAADVSVALFRHLPRLLLWHGRNAYTRSARLAQFVIHRGLIISVIQTVYCALFFYAAISVYNGWILVGYATVFTSLPVFTIVLDEDVSSAAALTYPELYQELQKGRALNLRTFLVWVAKSIYQGTAIMVLSVYVLWDDEFFTTRHLAAISFTALVLTEWLMVAVELHALRWYTVVAIASSVGAYAAAVALLPDSFDAPMMLTWGFLGRVVVVTLVSCVPVTVGKWLKRRFAPAAYSKIA</sequence>
<organism evidence="1 2">
    <name type="scientific">Pyropia yezoensis</name>
    <name type="common">Susabi-nori</name>
    <name type="synonym">Porphyra yezoensis</name>
    <dbReference type="NCBI Taxonomy" id="2788"/>
    <lineage>
        <taxon>Eukaryota</taxon>
        <taxon>Rhodophyta</taxon>
        <taxon>Bangiophyceae</taxon>
        <taxon>Bangiales</taxon>
        <taxon>Bangiaceae</taxon>
        <taxon>Pyropia</taxon>
    </lineage>
</organism>
<comment type="caution">
    <text evidence="1">The sequence shown here is derived from an EMBL/GenBank/DDBJ whole genome shotgun (WGS) entry which is preliminary data.</text>
</comment>
<name>A0ACC3BT68_PYRYE</name>
<accession>A0ACC3BT68</accession>
<dbReference type="Proteomes" id="UP000798662">
    <property type="component" value="Chromosome 1"/>
</dbReference>
<reference evidence="1" key="1">
    <citation type="submission" date="2019-11" db="EMBL/GenBank/DDBJ databases">
        <title>Nori genome reveals adaptations in red seaweeds to the harsh intertidal environment.</title>
        <authorList>
            <person name="Wang D."/>
            <person name="Mao Y."/>
        </authorList>
    </citation>
    <scope>NUCLEOTIDE SEQUENCE</scope>
    <source>
        <tissue evidence="1">Gametophyte</tissue>
    </source>
</reference>
<proteinExistence type="predicted"/>
<gene>
    <name evidence="1" type="ORF">I4F81_003749</name>
</gene>
<evidence type="ECO:0000313" key="2">
    <source>
        <dbReference type="Proteomes" id="UP000798662"/>
    </source>
</evidence>
<evidence type="ECO:0000313" key="1">
    <source>
        <dbReference type="EMBL" id="KAK1861165.1"/>
    </source>
</evidence>